<dbReference type="EMBL" id="CP071869">
    <property type="protein sequence ID" value="QTE22387.1"/>
    <property type="molecule type" value="Genomic_DNA"/>
</dbReference>
<keyword evidence="1" id="KW-0472">Membrane</keyword>
<dbReference type="Proteomes" id="UP000663920">
    <property type="component" value="Chromosome"/>
</dbReference>
<protein>
    <submittedName>
        <fullName evidence="2">Uncharacterized protein</fullName>
    </submittedName>
</protein>
<proteinExistence type="predicted"/>
<dbReference type="KEGG" id="pcea:J3359_16530"/>
<sequence>MKTSKHRITFKILAGYITIGILATVFGFLILSEIKTFTKIQGQDITDQNKILKVGSLIADIYKNESLARAAIQLNSSKKFKEYSQENKRLLLTIDSLKYFTKKTSQEFIFDSIKVIINKKLKNITSLKNLKRSYNSDDPISTVINKLSAIDSLLEKDSMDDIIKSPAFINLQARLKFEKYNKIINGYQKDTVILDEKKN</sequence>
<accession>A0A975CNL5</accession>
<keyword evidence="3" id="KW-1185">Reference proteome</keyword>
<name>A0A975CNL5_9FLAO</name>
<feature type="transmembrane region" description="Helical" evidence="1">
    <location>
        <begin position="12"/>
        <end position="31"/>
    </location>
</feature>
<evidence type="ECO:0000313" key="2">
    <source>
        <dbReference type="EMBL" id="QTE22387.1"/>
    </source>
</evidence>
<evidence type="ECO:0000256" key="1">
    <source>
        <dbReference type="SAM" id="Phobius"/>
    </source>
</evidence>
<dbReference type="RefSeq" id="WP_208078183.1">
    <property type="nucleotide sequence ID" value="NZ_CP071869.1"/>
</dbReference>
<organism evidence="2 3">
    <name type="scientific">Polaribacter cellanae</name>
    <dbReference type="NCBI Taxonomy" id="2818493"/>
    <lineage>
        <taxon>Bacteria</taxon>
        <taxon>Pseudomonadati</taxon>
        <taxon>Bacteroidota</taxon>
        <taxon>Flavobacteriia</taxon>
        <taxon>Flavobacteriales</taxon>
        <taxon>Flavobacteriaceae</taxon>
    </lineage>
</organism>
<keyword evidence="1" id="KW-1133">Transmembrane helix</keyword>
<dbReference type="AlphaFoldDB" id="A0A975CNL5"/>
<gene>
    <name evidence="2" type="ORF">J3359_16530</name>
</gene>
<reference evidence="2 3" key="1">
    <citation type="submission" date="2021-03" db="EMBL/GenBank/DDBJ databases">
        <title>Complete genome of Polaribacter_sp.SM13.</title>
        <authorList>
            <person name="Jeong S.W."/>
            <person name="Bae J.W."/>
        </authorList>
    </citation>
    <scope>NUCLEOTIDE SEQUENCE [LARGE SCALE GENOMIC DNA]</scope>
    <source>
        <strain evidence="2 3">SM13</strain>
    </source>
</reference>
<evidence type="ECO:0000313" key="3">
    <source>
        <dbReference type="Proteomes" id="UP000663920"/>
    </source>
</evidence>
<keyword evidence="1" id="KW-0812">Transmembrane</keyword>